<evidence type="ECO:0000256" key="7">
    <source>
        <dbReference type="ARBA" id="ARBA00023014"/>
    </source>
</evidence>
<protein>
    <submittedName>
        <fullName evidence="9">Rieske (2Fe-2S) protein</fullName>
    </submittedName>
</protein>
<dbReference type="SUPFAM" id="SSF55961">
    <property type="entry name" value="Bet v1-like"/>
    <property type="match status" value="1"/>
</dbReference>
<dbReference type="Gene3D" id="2.102.10.10">
    <property type="entry name" value="Rieske [2Fe-2S] iron-sulphur domain"/>
    <property type="match status" value="1"/>
</dbReference>
<dbReference type="PANTHER" id="PTHR43756">
    <property type="entry name" value="CHOLINE MONOOXYGENASE, CHLOROPLASTIC"/>
    <property type="match status" value="1"/>
</dbReference>
<keyword evidence="10" id="KW-1185">Reference proteome</keyword>
<dbReference type="GO" id="GO:0051537">
    <property type="term" value="F:2 iron, 2 sulfur cluster binding"/>
    <property type="evidence" value="ECO:0007669"/>
    <property type="project" value="UniProtKB-KW"/>
</dbReference>
<evidence type="ECO:0000256" key="2">
    <source>
        <dbReference type="ARBA" id="ARBA00008751"/>
    </source>
</evidence>
<keyword evidence="3" id="KW-0001">2Fe-2S</keyword>
<evidence type="ECO:0000256" key="1">
    <source>
        <dbReference type="ARBA" id="ARBA00001962"/>
    </source>
</evidence>
<dbReference type="InterPro" id="IPR017941">
    <property type="entry name" value="Rieske_2Fe-2S"/>
</dbReference>
<keyword evidence="6" id="KW-0408">Iron</keyword>
<sequence>MSDLSLQLQQAASQLPVSSYFDAALFQREMETIFQQGPRYVGSSVSVPEIGDYYALPQEHEGRALVRNDQGQIELISNICRHRQAVMLKGRGNLKTEGKGHAGGNIVCPLHRWTYSTSGELLGAPHFSHDPCLHLNNYKLREWNGMLFEDNGRDVAADLAGMALREQLSFDGLVLHHVEMHECNYNWKTFIEVYLEDYHVGPFHPGLGNFVTCDDLKWEFAKEYSVQTVGVAPTFGKPGSAVYKKWHDVLLQYRNGELPERGAIWLTYYPHIMVEWYPHVLTVSTLHPLSPTKTMNVVEFYYPEEIAAFEPEFIAAQKAAYMETAIEDDEIGERMDAGRRALMERGDNEVGPYQSPMEDGMQHFHEWYRQTMGAHLPQR</sequence>
<dbReference type="PANTHER" id="PTHR43756:SF5">
    <property type="entry name" value="CHOLINE MONOOXYGENASE, CHLOROPLASTIC"/>
    <property type="match status" value="1"/>
</dbReference>
<evidence type="ECO:0000256" key="5">
    <source>
        <dbReference type="ARBA" id="ARBA00023002"/>
    </source>
</evidence>
<keyword evidence="7" id="KW-0411">Iron-sulfur</keyword>
<evidence type="ECO:0000256" key="3">
    <source>
        <dbReference type="ARBA" id="ARBA00022714"/>
    </source>
</evidence>
<dbReference type="EMBL" id="JBOK01000019">
    <property type="protein sequence ID" value="EXU79203.1"/>
    <property type="molecule type" value="Genomic_DNA"/>
</dbReference>
<dbReference type="GO" id="GO:0016491">
    <property type="term" value="F:oxidoreductase activity"/>
    <property type="evidence" value="ECO:0007669"/>
    <property type="project" value="UniProtKB-KW"/>
</dbReference>
<dbReference type="STRING" id="225991.MA05_07030"/>
<dbReference type="Pfam" id="PF00848">
    <property type="entry name" value="Ring_hydroxyl_A"/>
    <property type="match status" value="1"/>
</dbReference>
<dbReference type="CDD" id="cd03469">
    <property type="entry name" value="Rieske_RO_Alpha_N"/>
    <property type="match status" value="1"/>
</dbReference>
<dbReference type="InterPro" id="IPR036922">
    <property type="entry name" value="Rieske_2Fe-2S_sf"/>
</dbReference>
<comment type="caution">
    <text evidence="9">The sequence shown here is derived from an EMBL/GenBank/DDBJ whole genome shotgun (WGS) entry which is preliminary data.</text>
</comment>
<evidence type="ECO:0000313" key="9">
    <source>
        <dbReference type="EMBL" id="EXU79203.1"/>
    </source>
</evidence>
<dbReference type="CDD" id="cd00680">
    <property type="entry name" value="RHO_alpha_C"/>
    <property type="match status" value="1"/>
</dbReference>
<comment type="cofactor">
    <cofactor evidence="1">
        <name>Fe cation</name>
        <dbReference type="ChEBI" id="CHEBI:24875"/>
    </cofactor>
</comment>
<evidence type="ECO:0000313" key="10">
    <source>
        <dbReference type="Proteomes" id="UP000020766"/>
    </source>
</evidence>
<dbReference type="Gene3D" id="3.90.380.10">
    <property type="entry name" value="Naphthalene 1,2-dioxygenase Alpha Subunit, Chain A, domain 1"/>
    <property type="match status" value="2"/>
</dbReference>
<dbReference type="SUPFAM" id="SSF50022">
    <property type="entry name" value="ISP domain"/>
    <property type="match status" value="1"/>
</dbReference>
<feature type="domain" description="Rieske" evidence="8">
    <location>
        <begin position="40"/>
        <end position="149"/>
    </location>
</feature>
<keyword evidence="5" id="KW-0560">Oxidoreductase</keyword>
<dbReference type="PROSITE" id="PS51296">
    <property type="entry name" value="RIESKE"/>
    <property type="match status" value="1"/>
</dbReference>
<dbReference type="InterPro" id="IPR001663">
    <property type="entry name" value="Rng_hydr_dOase-A"/>
</dbReference>
<gene>
    <name evidence="9" type="ORF">AX13_06290</name>
</gene>
<name>A0A014NIK9_9BURK</name>
<evidence type="ECO:0000256" key="4">
    <source>
        <dbReference type="ARBA" id="ARBA00022723"/>
    </source>
</evidence>
<accession>A0A014NIK9</accession>
<comment type="similarity">
    <text evidence="2">Belongs to the bacterial ring-hydroxylating dioxygenase alpha subunit family.</text>
</comment>
<reference evidence="9 10" key="1">
    <citation type="submission" date="2014-01" db="EMBL/GenBank/DDBJ databases">
        <title>Interspecies Systems Biology Uncovers Metabolites Affecting C. elegans Gene Expression and Life History Traits.</title>
        <authorList>
            <person name="Watson E."/>
            <person name="Macneil L.T."/>
            <person name="Ritter A.D."/>
            <person name="Yilmaz L.S."/>
            <person name="Rosebrock A.P."/>
            <person name="Caudy A.A."/>
            <person name="Walhout A.J."/>
        </authorList>
    </citation>
    <scope>NUCLEOTIDE SEQUENCE [LARGE SCALE GENOMIC DNA]</scope>
    <source>
        <strain evidence="9 10">DA1877</strain>
    </source>
</reference>
<dbReference type="Pfam" id="PF00355">
    <property type="entry name" value="Rieske"/>
    <property type="match status" value="1"/>
</dbReference>
<dbReference type="RefSeq" id="WP_043385902.1">
    <property type="nucleotide sequence ID" value="NZ_JBOK01000019.1"/>
</dbReference>
<dbReference type="GO" id="GO:0005506">
    <property type="term" value="F:iron ion binding"/>
    <property type="evidence" value="ECO:0007669"/>
    <property type="project" value="InterPro"/>
</dbReference>
<evidence type="ECO:0000256" key="6">
    <source>
        <dbReference type="ARBA" id="ARBA00023004"/>
    </source>
</evidence>
<dbReference type="AlphaFoldDB" id="A0A014NIK9"/>
<dbReference type="PATRIC" id="fig|1457173.3.peg.2941"/>
<keyword evidence="4" id="KW-0479">Metal-binding</keyword>
<proteinExistence type="inferred from homology"/>
<evidence type="ECO:0000259" key="8">
    <source>
        <dbReference type="PROSITE" id="PS51296"/>
    </source>
</evidence>
<organism evidence="9 10">
    <name type="scientific">Comamonas aquatica DA1877</name>
    <dbReference type="NCBI Taxonomy" id="1457173"/>
    <lineage>
        <taxon>Bacteria</taxon>
        <taxon>Pseudomonadati</taxon>
        <taxon>Pseudomonadota</taxon>
        <taxon>Betaproteobacteria</taxon>
        <taxon>Burkholderiales</taxon>
        <taxon>Comamonadaceae</taxon>
        <taxon>Comamonas</taxon>
    </lineage>
</organism>
<dbReference type="InterPro" id="IPR015879">
    <property type="entry name" value="Ring_hydroxy_dOase_asu_C_dom"/>
</dbReference>
<dbReference type="Proteomes" id="UP000020766">
    <property type="component" value="Unassembled WGS sequence"/>
</dbReference>